<feature type="compositionally biased region" description="Basic and acidic residues" evidence="1">
    <location>
        <begin position="33"/>
        <end position="43"/>
    </location>
</feature>
<name>A8ZVB5_DESOH</name>
<dbReference type="STRING" id="96561.Dole_0766"/>
<dbReference type="KEGG" id="dol:Dole_0766"/>
<dbReference type="Proteomes" id="UP000008561">
    <property type="component" value="Chromosome"/>
</dbReference>
<feature type="region of interest" description="Disordered" evidence="1">
    <location>
        <begin position="33"/>
        <end position="54"/>
    </location>
</feature>
<reference evidence="2 3" key="1">
    <citation type="submission" date="2007-10" db="EMBL/GenBank/DDBJ databases">
        <title>Complete sequence of Desulfococcus oleovorans Hxd3.</title>
        <authorList>
            <consortium name="US DOE Joint Genome Institute"/>
            <person name="Copeland A."/>
            <person name="Lucas S."/>
            <person name="Lapidus A."/>
            <person name="Barry K."/>
            <person name="Glavina del Rio T."/>
            <person name="Dalin E."/>
            <person name="Tice H."/>
            <person name="Pitluck S."/>
            <person name="Kiss H."/>
            <person name="Brettin T."/>
            <person name="Bruce D."/>
            <person name="Detter J.C."/>
            <person name="Han C."/>
            <person name="Schmutz J."/>
            <person name="Larimer F."/>
            <person name="Land M."/>
            <person name="Hauser L."/>
            <person name="Kyrpides N."/>
            <person name="Kim E."/>
            <person name="Wawrik B."/>
            <person name="Richardson P."/>
        </authorList>
    </citation>
    <scope>NUCLEOTIDE SEQUENCE [LARGE SCALE GENOMIC DNA]</scope>
    <source>
        <strain evidence="3">DSM 6200 / JCM 39069 / Hxd3</strain>
    </source>
</reference>
<accession>A8ZVB5</accession>
<dbReference type="AlphaFoldDB" id="A8ZVB5"/>
<evidence type="ECO:0000256" key="1">
    <source>
        <dbReference type="SAM" id="MobiDB-lite"/>
    </source>
</evidence>
<evidence type="ECO:0000313" key="2">
    <source>
        <dbReference type="EMBL" id="ABW66576.1"/>
    </source>
</evidence>
<dbReference type="OrthoDB" id="5426511at2"/>
<protein>
    <submittedName>
        <fullName evidence="2">Type IV pilus assembly PilZ</fullName>
    </submittedName>
</protein>
<evidence type="ECO:0000313" key="3">
    <source>
        <dbReference type="Proteomes" id="UP000008561"/>
    </source>
</evidence>
<proteinExistence type="predicted"/>
<dbReference type="RefSeq" id="WP_012174194.1">
    <property type="nucleotide sequence ID" value="NC_009943.1"/>
</dbReference>
<gene>
    <name evidence="2" type="ordered locus">Dole_0766</name>
</gene>
<dbReference type="eggNOG" id="ENOG502ZFTZ">
    <property type="taxonomic scope" value="Bacteria"/>
</dbReference>
<dbReference type="EMBL" id="CP000859">
    <property type="protein sequence ID" value="ABW66576.1"/>
    <property type="molecule type" value="Genomic_DNA"/>
</dbReference>
<keyword evidence="3" id="KW-1185">Reference proteome</keyword>
<dbReference type="HOGENOM" id="CLU_1313761_0_0_7"/>
<sequence>MAYQAKPPQDTVDCSEMGLELDEALEMLREQVREKNGQSEKHLKQNSPAMAPAVSVAATREDRFRVLPRQPRERRNWKRFAIDGAIVVAAKPSLLPVLRPSPVKLGPLKDISMKGLAVHYGEKTGEVLKKVEHLSIMIPGQETIVDRIPFKVVNRFKVADLPDGKAVWSLCVSFGRLLPIQKSQIEGFIDNFGDEIGTAWAETTTGSEA</sequence>
<organism evidence="2 3">
    <name type="scientific">Desulfosudis oleivorans (strain DSM 6200 / JCM 39069 / Hxd3)</name>
    <name type="common">Desulfococcus oleovorans</name>
    <dbReference type="NCBI Taxonomy" id="96561"/>
    <lineage>
        <taxon>Bacteria</taxon>
        <taxon>Pseudomonadati</taxon>
        <taxon>Thermodesulfobacteriota</taxon>
        <taxon>Desulfobacteria</taxon>
        <taxon>Desulfobacterales</taxon>
        <taxon>Desulfosudaceae</taxon>
        <taxon>Desulfosudis</taxon>
    </lineage>
</organism>